<evidence type="ECO:0000313" key="2">
    <source>
        <dbReference type="EMBL" id="KAK1852410.1"/>
    </source>
</evidence>
<feature type="region of interest" description="Disordered" evidence="1">
    <location>
        <begin position="1"/>
        <end position="51"/>
    </location>
</feature>
<dbReference type="EMBL" id="JAQOWY010000075">
    <property type="protein sequence ID" value="KAK1852410.1"/>
    <property type="molecule type" value="Genomic_DNA"/>
</dbReference>
<evidence type="ECO:0000256" key="1">
    <source>
        <dbReference type="SAM" id="MobiDB-lite"/>
    </source>
</evidence>
<gene>
    <name evidence="2" type="ORF">CCHR01_04956</name>
</gene>
<sequence length="51" mass="5712">MISHHHSQASSNLASRASPHLASSHLARSRHLTSKQRNIQDPTHTPLSREH</sequence>
<dbReference type="Proteomes" id="UP001243330">
    <property type="component" value="Unassembled WGS sequence"/>
</dbReference>
<proteinExistence type="predicted"/>
<comment type="caution">
    <text evidence="2">The sequence shown here is derived from an EMBL/GenBank/DDBJ whole genome shotgun (WGS) entry which is preliminary data.</text>
</comment>
<dbReference type="AlphaFoldDB" id="A0AAD9AS39"/>
<name>A0AAD9AS39_9PEZI</name>
<feature type="compositionally biased region" description="Polar residues" evidence="1">
    <location>
        <begin position="35"/>
        <end position="51"/>
    </location>
</feature>
<organism evidence="2 3">
    <name type="scientific">Colletotrichum chrysophilum</name>
    <dbReference type="NCBI Taxonomy" id="1836956"/>
    <lineage>
        <taxon>Eukaryota</taxon>
        <taxon>Fungi</taxon>
        <taxon>Dikarya</taxon>
        <taxon>Ascomycota</taxon>
        <taxon>Pezizomycotina</taxon>
        <taxon>Sordariomycetes</taxon>
        <taxon>Hypocreomycetidae</taxon>
        <taxon>Glomerellales</taxon>
        <taxon>Glomerellaceae</taxon>
        <taxon>Colletotrichum</taxon>
        <taxon>Colletotrichum gloeosporioides species complex</taxon>
    </lineage>
</organism>
<keyword evidence="3" id="KW-1185">Reference proteome</keyword>
<accession>A0AAD9AS39</accession>
<evidence type="ECO:0000313" key="3">
    <source>
        <dbReference type="Proteomes" id="UP001243330"/>
    </source>
</evidence>
<reference evidence="2" key="1">
    <citation type="submission" date="2023-01" db="EMBL/GenBank/DDBJ databases">
        <title>Colletotrichum chrysophilum M932 genome sequence.</title>
        <authorList>
            <person name="Baroncelli R."/>
        </authorList>
    </citation>
    <scope>NUCLEOTIDE SEQUENCE</scope>
    <source>
        <strain evidence="2">M932</strain>
    </source>
</reference>
<protein>
    <submittedName>
        <fullName evidence="2">Uncharacterized protein</fullName>
    </submittedName>
</protein>